<dbReference type="PANTHER" id="PTHR12681">
    <property type="entry name" value="ZINC FINGER-CONTAINING PROTEIN P48ZNF"/>
    <property type="match status" value="1"/>
</dbReference>
<sequence>MDNIKKWTILNSLMMNVERKSAKIDSYTDSRNNDKKAGYMVMLNLLIIQSLLGKKCMYRNALPPGFVLKLKLKGKKFLETEVNLTKCFPYVDQNVWHKLGFTSHQLLMKLSLNGRRIARSAKEAAFKVGKAQGISCRDLFTFNPVLVNQNKDYDDDDYDHDILDLSGRRRTRRGTKTEQVLHEQSDEANKENIAENPYEGENMMTILVTEEG</sequence>
<dbReference type="GO" id="GO:0003729">
    <property type="term" value="F:mRNA binding"/>
    <property type="evidence" value="ECO:0007669"/>
    <property type="project" value="TreeGrafter"/>
</dbReference>
<name>A0A015LB71_RHIIW</name>
<dbReference type="STRING" id="1432141.A0A015LB71"/>
<proteinExistence type="predicted"/>
<keyword evidence="2" id="KW-1185">Reference proteome</keyword>
<dbReference type="EMBL" id="JEMT01016783">
    <property type="protein sequence ID" value="EXX69766.1"/>
    <property type="molecule type" value="Genomic_DNA"/>
</dbReference>
<dbReference type="GO" id="GO:0002181">
    <property type="term" value="P:cytoplasmic translation"/>
    <property type="evidence" value="ECO:0007669"/>
    <property type="project" value="TreeGrafter"/>
</dbReference>
<protein>
    <submittedName>
        <fullName evidence="1">Uncharacterized protein</fullName>
    </submittedName>
</protein>
<dbReference type="HOGENOM" id="CLU_1300283_0_0_1"/>
<dbReference type="Proteomes" id="UP000022910">
    <property type="component" value="Unassembled WGS sequence"/>
</dbReference>
<gene>
    <name evidence="1" type="ORF">RirG_093310</name>
</gene>
<dbReference type="GO" id="GO:0005829">
    <property type="term" value="C:cytosol"/>
    <property type="evidence" value="ECO:0007669"/>
    <property type="project" value="TreeGrafter"/>
</dbReference>
<dbReference type="AlphaFoldDB" id="A0A015LB71"/>
<dbReference type="OrthoDB" id="2422689at2759"/>
<evidence type="ECO:0000313" key="2">
    <source>
        <dbReference type="Proteomes" id="UP000022910"/>
    </source>
</evidence>
<dbReference type="PANTHER" id="PTHR12681:SF0">
    <property type="entry name" value="ZINC FINGER CCCH DOMAIN-CONTAINING PROTEIN 15"/>
    <property type="match status" value="1"/>
</dbReference>
<organism evidence="1 2">
    <name type="scientific">Rhizophagus irregularis (strain DAOM 197198w)</name>
    <name type="common">Glomus intraradices</name>
    <dbReference type="NCBI Taxonomy" id="1432141"/>
    <lineage>
        <taxon>Eukaryota</taxon>
        <taxon>Fungi</taxon>
        <taxon>Fungi incertae sedis</taxon>
        <taxon>Mucoromycota</taxon>
        <taxon>Glomeromycotina</taxon>
        <taxon>Glomeromycetes</taxon>
        <taxon>Glomerales</taxon>
        <taxon>Glomeraceae</taxon>
        <taxon>Rhizophagus</taxon>
    </lineage>
</organism>
<comment type="caution">
    <text evidence="1">The sequence shown here is derived from an EMBL/GenBank/DDBJ whole genome shotgun (WGS) entry which is preliminary data.</text>
</comment>
<evidence type="ECO:0000313" key="1">
    <source>
        <dbReference type="EMBL" id="EXX69766.1"/>
    </source>
</evidence>
<reference evidence="1 2" key="1">
    <citation type="submission" date="2014-02" db="EMBL/GenBank/DDBJ databases">
        <title>Single nucleus genome sequencing reveals high similarity among nuclei of an endomycorrhizal fungus.</title>
        <authorList>
            <person name="Lin K."/>
            <person name="Geurts R."/>
            <person name="Zhang Z."/>
            <person name="Limpens E."/>
            <person name="Saunders D.G."/>
            <person name="Mu D."/>
            <person name="Pang E."/>
            <person name="Cao H."/>
            <person name="Cha H."/>
            <person name="Lin T."/>
            <person name="Zhou Q."/>
            <person name="Shang Y."/>
            <person name="Li Y."/>
            <person name="Ivanov S."/>
            <person name="Sharma T."/>
            <person name="Velzen R.V."/>
            <person name="Ruijter N.D."/>
            <person name="Aanen D.K."/>
            <person name="Win J."/>
            <person name="Kamoun S."/>
            <person name="Bisseling T."/>
            <person name="Huang S."/>
        </authorList>
    </citation>
    <scope>NUCLEOTIDE SEQUENCE [LARGE SCALE GENOMIC DNA]</scope>
    <source>
        <strain evidence="2">DAOM197198w</strain>
    </source>
</reference>
<accession>A0A015LB71</accession>